<comment type="caution">
    <text evidence="1">The sequence shown here is derived from an EMBL/GenBank/DDBJ whole genome shotgun (WGS) entry which is preliminary data.</text>
</comment>
<accession>A0A0W0YYT7</accession>
<evidence type="ECO:0000313" key="2">
    <source>
        <dbReference type="Proteomes" id="UP000054877"/>
    </source>
</evidence>
<dbReference type="Pfam" id="PF08889">
    <property type="entry name" value="WbqC"/>
    <property type="match status" value="1"/>
</dbReference>
<protein>
    <submittedName>
        <fullName evidence="1">WbqC-like protein family protein</fullName>
    </submittedName>
</protein>
<proteinExistence type="predicted"/>
<reference evidence="1 2" key="1">
    <citation type="submission" date="2015-11" db="EMBL/GenBank/DDBJ databases">
        <title>Genomic analysis of 38 Legionella species identifies large and diverse effector repertoires.</title>
        <authorList>
            <person name="Burstein D."/>
            <person name="Amaro F."/>
            <person name="Zusman T."/>
            <person name="Lifshitz Z."/>
            <person name="Cohen O."/>
            <person name="Gilbert J.A."/>
            <person name="Pupko T."/>
            <person name="Shuman H.A."/>
            <person name="Segal G."/>
        </authorList>
    </citation>
    <scope>NUCLEOTIDE SEQUENCE [LARGE SCALE GENOMIC DNA]</scope>
    <source>
        <strain evidence="1 2">Mt.St.Helens-9</strain>
    </source>
</reference>
<dbReference type="PATRIC" id="fig|452.5.peg.2035"/>
<evidence type="ECO:0000313" key="1">
    <source>
        <dbReference type="EMBL" id="KTD62002.1"/>
    </source>
</evidence>
<keyword evidence="2" id="KW-1185">Reference proteome</keyword>
<dbReference type="RefSeq" id="WP_058483774.1">
    <property type="nucleotide sequence ID" value="NZ_CAAAII010000008.1"/>
</dbReference>
<dbReference type="STRING" id="452.Lspi_1852"/>
<organism evidence="1 2">
    <name type="scientific">Legionella spiritensis</name>
    <dbReference type="NCBI Taxonomy" id="452"/>
    <lineage>
        <taxon>Bacteria</taxon>
        <taxon>Pseudomonadati</taxon>
        <taxon>Pseudomonadota</taxon>
        <taxon>Gammaproteobacteria</taxon>
        <taxon>Legionellales</taxon>
        <taxon>Legionellaceae</taxon>
        <taxon>Legionella</taxon>
    </lineage>
</organism>
<sequence>MTICAIHQPNFFPWLGYFDKIRQADVFIFLDEVAYPKSGSGSGSWCNRVKLMNAGQPAWYGLPIQKQSGVQFIKHVYFSNKTYHLGKLKSSLQHNYRKAPYYQEVMEFVEPLLNNETDSLAEYNMHVITTLAEHLNVSTRFIRQSELVHQSHSTELLIELIKQVGADTYLCGNGADGYQNDNLFTEHNIRLRYQNYNPLQDESFKMTQDDVPGLSILHYLFHKGIGFKEQPGIAKNLSMTE</sequence>
<gene>
    <name evidence="1" type="ORF">Lspi_1852</name>
</gene>
<dbReference type="AlphaFoldDB" id="A0A0W0YYT7"/>
<dbReference type="InterPro" id="IPR014985">
    <property type="entry name" value="WbqC"/>
</dbReference>
<dbReference type="Proteomes" id="UP000054877">
    <property type="component" value="Unassembled WGS sequence"/>
</dbReference>
<dbReference type="EMBL" id="LNYX01000030">
    <property type="protein sequence ID" value="KTD62002.1"/>
    <property type="molecule type" value="Genomic_DNA"/>
</dbReference>
<name>A0A0W0YYT7_LEGSP</name>